<dbReference type="Proteomes" id="UP001049518">
    <property type="component" value="Chromosome"/>
</dbReference>
<evidence type="ECO:0000313" key="2">
    <source>
        <dbReference type="Proteomes" id="UP001049518"/>
    </source>
</evidence>
<accession>A0ABX8QR10</accession>
<reference evidence="1" key="1">
    <citation type="submission" date="2020-07" db="EMBL/GenBank/DDBJ databases">
        <authorList>
            <person name="Tarantini F.S."/>
            <person name="Hong K.W."/>
            <person name="Chan K.G."/>
        </authorList>
    </citation>
    <scope>NUCLEOTIDE SEQUENCE</scope>
    <source>
        <strain evidence="1">32-07</strain>
    </source>
</reference>
<keyword evidence="2" id="KW-1185">Reference proteome</keyword>
<sequence>MTEPRSSLVVPLMKARVPAEVQLEFPLPPGEEPVREPFAGDLYVTYALELADEAAALGRRYEHVARRHCAELGVAEGDLRRLATINLRNRRPDLSLSWYPDVRAVTVTLGDAGPPPAPGGVGGAAAGGSGARPRRGGLEAGLLLDEGFLEKLAQDVEGDLVVAAPARDVFVASGTGHPDGVDKLRWAVAQVWAEDRGDGADPAWDVPAGSLLTHRLMVRRGGVWDTLPD</sequence>
<name>A0ABX8QR10_9ACTN</name>
<dbReference type="EMBL" id="CP059572">
    <property type="protein sequence ID" value="QXJ21078.1"/>
    <property type="molecule type" value="Genomic_DNA"/>
</dbReference>
<protein>
    <submittedName>
        <fullName evidence="1">DUF1444 domain-containing protein</fullName>
    </submittedName>
</protein>
<evidence type="ECO:0000313" key="1">
    <source>
        <dbReference type="EMBL" id="QXJ21078.1"/>
    </source>
</evidence>
<proteinExistence type="predicted"/>
<dbReference type="RefSeq" id="WP_231334205.1">
    <property type="nucleotide sequence ID" value="NZ_CP059572.1"/>
</dbReference>
<organism evidence="1 2">
    <name type="scientific">Actinomadura graeca</name>
    <dbReference type="NCBI Taxonomy" id="2750812"/>
    <lineage>
        <taxon>Bacteria</taxon>
        <taxon>Bacillati</taxon>
        <taxon>Actinomycetota</taxon>
        <taxon>Actinomycetes</taxon>
        <taxon>Streptosporangiales</taxon>
        <taxon>Thermomonosporaceae</taxon>
        <taxon>Actinomadura</taxon>
    </lineage>
</organism>
<gene>
    <name evidence="1" type="ORF">AGRA3207_001894</name>
</gene>